<dbReference type="AlphaFoldDB" id="A0AAE0N2Y9"/>
<sequence>MQIKKAVSIVTGLALVQTGVAIWPIEFGFPLLVAVTGSMQKRGLIDAPPARGPAGHAARDAAAVAKVEEAEPLFLVRSEADVVARGPEFMAEMMKRASCPAAPNGVPQNVVGNCCNALRGKTLQMNSINTGKTVPDVRVKKIPFPCISAAPWLDGTTQGGGTPPFACGDDCLQWTNLNWDQYNRAKALFQAKS</sequence>
<name>A0AAE0N2Y9_9PEZI</name>
<evidence type="ECO:0000313" key="2">
    <source>
        <dbReference type="Proteomes" id="UP001285441"/>
    </source>
</evidence>
<proteinExistence type="predicted"/>
<dbReference type="Proteomes" id="UP001285441">
    <property type="component" value="Unassembled WGS sequence"/>
</dbReference>
<comment type="caution">
    <text evidence="1">The sequence shown here is derived from an EMBL/GenBank/DDBJ whole genome shotgun (WGS) entry which is preliminary data.</text>
</comment>
<gene>
    <name evidence="1" type="ORF">B0H63DRAFT_529233</name>
</gene>
<reference evidence="1" key="2">
    <citation type="submission" date="2023-06" db="EMBL/GenBank/DDBJ databases">
        <authorList>
            <consortium name="Lawrence Berkeley National Laboratory"/>
            <person name="Haridas S."/>
            <person name="Hensen N."/>
            <person name="Bonometti L."/>
            <person name="Westerberg I."/>
            <person name="Brannstrom I.O."/>
            <person name="Guillou S."/>
            <person name="Cros-Aarteil S."/>
            <person name="Calhoun S."/>
            <person name="Kuo A."/>
            <person name="Mondo S."/>
            <person name="Pangilinan J."/>
            <person name="Riley R."/>
            <person name="LaButti K."/>
            <person name="Andreopoulos B."/>
            <person name="Lipzen A."/>
            <person name="Chen C."/>
            <person name="Yanf M."/>
            <person name="Daum C."/>
            <person name="Ng V."/>
            <person name="Clum A."/>
            <person name="Steindorff A."/>
            <person name="Ohm R."/>
            <person name="Martin F."/>
            <person name="Silar P."/>
            <person name="Natvig D."/>
            <person name="Lalanne C."/>
            <person name="Gautier V."/>
            <person name="Ament-velasquez S.L."/>
            <person name="Kruys A."/>
            <person name="Hutchinson M.I."/>
            <person name="Powell A.J."/>
            <person name="Barry K."/>
            <person name="Miller A.N."/>
            <person name="Grigoriev I.V."/>
            <person name="Debuchy R."/>
            <person name="Gladieux P."/>
            <person name="Thoren M.H."/>
            <person name="Johannesson H."/>
        </authorList>
    </citation>
    <scope>NUCLEOTIDE SEQUENCE</scope>
    <source>
        <strain evidence="1">CBS 232.78</strain>
    </source>
</reference>
<reference evidence="1" key="1">
    <citation type="journal article" date="2023" name="Mol. Phylogenet. Evol.">
        <title>Genome-scale phylogeny and comparative genomics of the fungal order Sordariales.</title>
        <authorList>
            <person name="Hensen N."/>
            <person name="Bonometti L."/>
            <person name="Westerberg I."/>
            <person name="Brannstrom I.O."/>
            <person name="Guillou S."/>
            <person name="Cros-Aarteil S."/>
            <person name="Calhoun S."/>
            <person name="Haridas S."/>
            <person name="Kuo A."/>
            <person name="Mondo S."/>
            <person name="Pangilinan J."/>
            <person name="Riley R."/>
            <person name="LaButti K."/>
            <person name="Andreopoulos B."/>
            <person name="Lipzen A."/>
            <person name="Chen C."/>
            <person name="Yan M."/>
            <person name="Daum C."/>
            <person name="Ng V."/>
            <person name="Clum A."/>
            <person name="Steindorff A."/>
            <person name="Ohm R.A."/>
            <person name="Martin F."/>
            <person name="Silar P."/>
            <person name="Natvig D.O."/>
            <person name="Lalanne C."/>
            <person name="Gautier V."/>
            <person name="Ament-Velasquez S.L."/>
            <person name="Kruys A."/>
            <person name="Hutchinson M.I."/>
            <person name="Powell A.J."/>
            <person name="Barry K."/>
            <person name="Miller A.N."/>
            <person name="Grigoriev I.V."/>
            <person name="Debuchy R."/>
            <person name="Gladieux P."/>
            <person name="Hiltunen Thoren M."/>
            <person name="Johannesson H."/>
        </authorList>
    </citation>
    <scope>NUCLEOTIDE SEQUENCE</scope>
    <source>
        <strain evidence="1">CBS 232.78</strain>
    </source>
</reference>
<keyword evidence="2" id="KW-1185">Reference proteome</keyword>
<evidence type="ECO:0000313" key="1">
    <source>
        <dbReference type="EMBL" id="KAK3367514.1"/>
    </source>
</evidence>
<dbReference type="EMBL" id="JAULSW010000011">
    <property type="protein sequence ID" value="KAK3367514.1"/>
    <property type="molecule type" value="Genomic_DNA"/>
</dbReference>
<organism evidence="1 2">
    <name type="scientific">Podospora didyma</name>
    <dbReference type="NCBI Taxonomy" id="330526"/>
    <lineage>
        <taxon>Eukaryota</taxon>
        <taxon>Fungi</taxon>
        <taxon>Dikarya</taxon>
        <taxon>Ascomycota</taxon>
        <taxon>Pezizomycotina</taxon>
        <taxon>Sordariomycetes</taxon>
        <taxon>Sordariomycetidae</taxon>
        <taxon>Sordariales</taxon>
        <taxon>Podosporaceae</taxon>
        <taxon>Podospora</taxon>
    </lineage>
</organism>
<accession>A0AAE0N2Y9</accession>
<protein>
    <submittedName>
        <fullName evidence="1">Uncharacterized protein</fullName>
    </submittedName>
</protein>